<reference evidence="1" key="1">
    <citation type="submission" date="2022-08" db="EMBL/GenBank/DDBJ databases">
        <authorList>
            <person name="Li F."/>
        </authorList>
    </citation>
    <scope>NUCLEOTIDE SEQUENCE</scope>
    <source>
        <strain evidence="1">MQZ15Z-1</strain>
    </source>
</reference>
<dbReference type="InterPro" id="IPR009297">
    <property type="entry name" value="DUF952"/>
</dbReference>
<sequence>MAPDNASLIFKITPRAPWRAAEAAGRFTGAPVDLADGFIHFSTAGQVAETAAKHFAGQADLLLVAVRTATLELGLLRWEVSRGGALFPHLYGPLPLDAVAWVRELPLGPDGRHRFPPDIFPSSEEG</sequence>
<dbReference type="PANTHER" id="PTHR34129">
    <property type="entry name" value="BLR1139 PROTEIN"/>
    <property type="match status" value="1"/>
</dbReference>
<gene>
    <name evidence="1" type="ORF">NVS89_10155</name>
</gene>
<dbReference type="EMBL" id="JANTHZ010000003">
    <property type="protein sequence ID" value="MCS0495461.1"/>
    <property type="molecule type" value="Genomic_DNA"/>
</dbReference>
<evidence type="ECO:0000313" key="2">
    <source>
        <dbReference type="Proteomes" id="UP001151088"/>
    </source>
</evidence>
<keyword evidence="2" id="KW-1185">Reference proteome</keyword>
<dbReference type="Pfam" id="PF06108">
    <property type="entry name" value="DUF952"/>
    <property type="match status" value="1"/>
</dbReference>
<evidence type="ECO:0000313" key="1">
    <source>
        <dbReference type="EMBL" id="MCS0495461.1"/>
    </source>
</evidence>
<dbReference type="Proteomes" id="UP001151088">
    <property type="component" value="Unassembled WGS sequence"/>
</dbReference>
<accession>A0A9X2PB98</accession>
<name>A0A9X2PB98_9HYPH</name>
<dbReference type="RefSeq" id="WP_258732579.1">
    <property type="nucleotide sequence ID" value="NZ_JANTHZ010000003.1"/>
</dbReference>
<comment type="caution">
    <text evidence="1">The sequence shown here is derived from an EMBL/GenBank/DDBJ whole genome shotgun (WGS) entry which is preliminary data.</text>
</comment>
<protein>
    <submittedName>
        <fullName evidence="1">DUF952 domain-containing protein</fullName>
    </submittedName>
</protein>
<dbReference type="SUPFAM" id="SSF56399">
    <property type="entry name" value="ADP-ribosylation"/>
    <property type="match status" value="1"/>
</dbReference>
<organism evidence="1 2">
    <name type="scientific">Ancylobacter mangrovi</name>
    <dbReference type="NCBI Taxonomy" id="2972472"/>
    <lineage>
        <taxon>Bacteria</taxon>
        <taxon>Pseudomonadati</taxon>
        <taxon>Pseudomonadota</taxon>
        <taxon>Alphaproteobacteria</taxon>
        <taxon>Hyphomicrobiales</taxon>
        <taxon>Xanthobacteraceae</taxon>
        <taxon>Ancylobacter</taxon>
    </lineage>
</organism>
<dbReference type="Gene3D" id="3.20.170.20">
    <property type="entry name" value="Protein of unknown function DUF952"/>
    <property type="match status" value="1"/>
</dbReference>
<dbReference type="AlphaFoldDB" id="A0A9X2PB98"/>
<dbReference type="PANTHER" id="PTHR34129:SF1">
    <property type="entry name" value="DUF952 DOMAIN-CONTAINING PROTEIN"/>
    <property type="match status" value="1"/>
</dbReference>
<proteinExistence type="predicted"/>